<evidence type="ECO:0000313" key="2">
    <source>
        <dbReference type="EMBL" id="EKG09162.1"/>
    </source>
</evidence>
<proteinExistence type="predicted"/>
<feature type="region of interest" description="Disordered" evidence="1">
    <location>
        <begin position="226"/>
        <end position="291"/>
    </location>
</feature>
<keyword evidence="2" id="KW-0548">Nucleotidyltransferase</keyword>
<name>K2R8D0_MACPH</name>
<dbReference type="InParanoid" id="K2R8D0"/>
<dbReference type="eggNOG" id="KOG1075">
    <property type="taxonomic scope" value="Eukaryota"/>
</dbReference>
<keyword evidence="2" id="KW-0695">RNA-directed DNA polymerase</keyword>
<dbReference type="HOGENOM" id="CLU_956682_0_0_1"/>
<feature type="compositionally biased region" description="Basic and acidic residues" evidence="1">
    <location>
        <begin position="238"/>
        <end position="257"/>
    </location>
</feature>
<dbReference type="STRING" id="1126212.K2R8D0"/>
<evidence type="ECO:0000256" key="1">
    <source>
        <dbReference type="SAM" id="MobiDB-lite"/>
    </source>
</evidence>
<dbReference type="Proteomes" id="UP000007129">
    <property type="component" value="Unassembled WGS sequence"/>
</dbReference>
<accession>K2R8D0</accession>
<dbReference type="EMBL" id="AHHD01000762">
    <property type="protein sequence ID" value="EKG09162.1"/>
    <property type="molecule type" value="Genomic_DNA"/>
</dbReference>
<dbReference type="GO" id="GO:0003964">
    <property type="term" value="F:RNA-directed DNA polymerase activity"/>
    <property type="evidence" value="ECO:0007669"/>
    <property type="project" value="UniProtKB-KW"/>
</dbReference>
<reference evidence="2 3" key="1">
    <citation type="journal article" date="2012" name="BMC Genomics">
        <title>Tools to kill: Genome of one of the most destructive plant pathogenic fungi Macrophomina phaseolina.</title>
        <authorList>
            <person name="Islam M.S."/>
            <person name="Haque M.S."/>
            <person name="Islam M.M."/>
            <person name="Emdad E.M."/>
            <person name="Halim A."/>
            <person name="Hossen Q.M.M."/>
            <person name="Hossain M.Z."/>
            <person name="Ahmed B."/>
            <person name="Rahim S."/>
            <person name="Rahman M.S."/>
            <person name="Alam M.M."/>
            <person name="Hou S."/>
            <person name="Wan X."/>
            <person name="Saito J.A."/>
            <person name="Alam M."/>
        </authorList>
    </citation>
    <scope>NUCLEOTIDE SEQUENCE [LARGE SCALE GENOMIC DNA]</scope>
    <source>
        <strain evidence="2 3">MS6</strain>
    </source>
</reference>
<sequence>MKVALVDQFGLKLSDIKSIQTVRTGFAIRANNNGSRTRLITPYSFLEKEGAKVEAAEEWHGYVVKNLPVNINTVGGLRPITDFLGEEIKAATRQDPVTFKQTRHGSPNASTRNWIVYLAEPVKRSFRLFESGPAEPIRKKTQITQCQKCYGYHDPRACNRATRCPRCGAQEQHEQCHNPPKCTNCGGPHEAQYLGCQARPRRKDGIVVRPTQRQLKAIRRLGQQEYEAAHNDTLSEESLPRAAREERLPEQGREELNGRTTPCPSEESEGEAMDATPTPGLPGTGAINLRQ</sequence>
<keyword evidence="2" id="KW-0808">Transferase</keyword>
<protein>
    <submittedName>
        <fullName evidence="2">Putative reverse transcriptase</fullName>
    </submittedName>
</protein>
<dbReference type="AlphaFoldDB" id="K2R8D0"/>
<evidence type="ECO:0000313" key="3">
    <source>
        <dbReference type="Proteomes" id="UP000007129"/>
    </source>
</evidence>
<dbReference type="VEuPathDB" id="FungiDB:MPH_13846"/>
<organism evidence="2 3">
    <name type="scientific">Macrophomina phaseolina (strain MS6)</name>
    <name type="common">Charcoal rot fungus</name>
    <dbReference type="NCBI Taxonomy" id="1126212"/>
    <lineage>
        <taxon>Eukaryota</taxon>
        <taxon>Fungi</taxon>
        <taxon>Dikarya</taxon>
        <taxon>Ascomycota</taxon>
        <taxon>Pezizomycotina</taxon>
        <taxon>Dothideomycetes</taxon>
        <taxon>Dothideomycetes incertae sedis</taxon>
        <taxon>Botryosphaeriales</taxon>
        <taxon>Botryosphaeriaceae</taxon>
        <taxon>Macrophomina</taxon>
    </lineage>
</organism>
<dbReference type="OrthoDB" id="3561817at2759"/>
<gene>
    <name evidence="2" type="ORF">MPH_13846</name>
</gene>
<comment type="caution">
    <text evidence="2">The sequence shown here is derived from an EMBL/GenBank/DDBJ whole genome shotgun (WGS) entry which is preliminary data.</text>
</comment>